<keyword evidence="3" id="KW-1185">Reference proteome</keyword>
<feature type="domain" description="Suppressor of fused-like" evidence="1">
    <location>
        <begin position="65"/>
        <end position="176"/>
    </location>
</feature>
<dbReference type="InterPro" id="IPR037181">
    <property type="entry name" value="SUFU_N"/>
</dbReference>
<dbReference type="Pfam" id="PF05076">
    <property type="entry name" value="SUFU"/>
    <property type="match status" value="1"/>
</dbReference>
<organism evidence="2 3">
    <name type="scientific">Acinetobacter lanii</name>
    <dbReference type="NCBI Taxonomy" id="2715163"/>
    <lineage>
        <taxon>Bacteria</taxon>
        <taxon>Pseudomonadati</taxon>
        <taxon>Pseudomonadota</taxon>
        <taxon>Gammaproteobacteria</taxon>
        <taxon>Moraxellales</taxon>
        <taxon>Moraxellaceae</taxon>
        <taxon>Acinetobacter</taxon>
    </lineage>
</organism>
<evidence type="ECO:0000313" key="2">
    <source>
        <dbReference type="EMBL" id="QIO08770.1"/>
    </source>
</evidence>
<dbReference type="AlphaFoldDB" id="A0A6G8S3V4"/>
<protein>
    <submittedName>
        <fullName evidence="2">Suppressor of fused domain protein</fullName>
    </submittedName>
</protein>
<reference evidence="2 3" key="1">
    <citation type="submission" date="2020-03" db="EMBL/GenBank/DDBJ databases">
        <authorList>
            <person name="Zhu W."/>
        </authorList>
    </citation>
    <scope>NUCLEOTIDE SEQUENCE [LARGE SCALE GENOMIC DNA]</scope>
    <source>
        <strain evidence="2 3">185</strain>
    </source>
</reference>
<dbReference type="InterPro" id="IPR020941">
    <property type="entry name" value="SUFU-like_domain"/>
</dbReference>
<sequence length="186" mass="21658">MTKLISLTKSHPKFFNTTQYKAMFSPDFAVGWHAIDRHLRSMLPNCAFHHYKNSDPNDLLDNIAVCEWEDGHLYCVSYGLSALYYNEVSYGNLISKYGFELTFHIVKALQPFSLEVYVQFLQEIAKLIIHTDLDTSQYQHKFELNESTLQLLEHQYAYFSLSADPILKKMGSPHGQHQFIEIHLHV</sequence>
<proteinExistence type="predicted"/>
<dbReference type="KEGG" id="alj:G8D99_06870"/>
<evidence type="ECO:0000313" key="3">
    <source>
        <dbReference type="Proteomes" id="UP000501939"/>
    </source>
</evidence>
<name>A0A6G8S3V4_9GAMM</name>
<dbReference type="SUPFAM" id="SSF103359">
    <property type="entry name" value="Suppressor of Fused, N-terminal domain"/>
    <property type="match status" value="1"/>
</dbReference>
<accession>A0A6G8S3V4</accession>
<dbReference type="EMBL" id="CP049916">
    <property type="protein sequence ID" value="QIO08770.1"/>
    <property type="molecule type" value="Genomic_DNA"/>
</dbReference>
<dbReference type="RefSeq" id="WP_166323832.1">
    <property type="nucleotide sequence ID" value="NZ_CP049916.1"/>
</dbReference>
<gene>
    <name evidence="2" type="ORF">G8D99_06870</name>
</gene>
<dbReference type="Proteomes" id="UP000501939">
    <property type="component" value="Chromosome"/>
</dbReference>
<evidence type="ECO:0000259" key="1">
    <source>
        <dbReference type="Pfam" id="PF05076"/>
    </source>
</evidence>